<evidence type="ECO:0000256" key="5">
    <source>
        <dbReference type="SAM" id="MobiDB-lite"/>
    </source>
</evidence>
<organism evidence="8 10">
    <name type="scientific">Wallemia mellicola</name>
    <dbReference type="NCBI Taxonomy" id="1708541"/>
    <lineage>
        <taxon>Eukaryota</taxon>
        <taxon>Fungi</taxon>
        <taxon>Dikarya</taxon>
        <taxon>Basidiomycota</taxon>
        <taxon>Wallemiomycotina</taxon>
        <taxon>Wallemiomycetes</taxon>
        <taxon>Wallemiales</taxon>
        <taxon>Wallemiaceae</taxon>
        <taxon>Wallemia</taxon>
    </lineage>
</organism>
<dbReference type="EMBL" id="SPRX01000055">
    <property type="protein sequence ID" value="TIC63049.1"/>
    <property type="molecule type" value="Genomic_DNA"/>
</dbReference>
<dbReference type="GO" id="GO:0044613">
    <property type="term" value="C:nuclear pore central transport channel"/>
    <property type="evidence" value="ECO:0007669"/>
    <property type="project" value="TreeGrafter"/>
</dbReference>
<dbReference type="Pfam" id="PF13874">
    <property type="entry name" value="Nup54"/>
    <property type="match status" value="1"/>
</dbReference>
<feature type="compositionally biased region" description="Low complexity" evidence="5">
    <location>
        <begin position="181"/>
        <end position="243"/>
    </location>
</feature>
<evidence type="ECO:0000256" key="2">
    <source>
        <dbReference type="ARBA" id="ARBA00022448"/>
    </source>
</evidence>
<dbReference type="InterPro" id="IPR025574">
    <property type="entry name" value="Nucleoporin_FG_rpt"/>
</dbReference>
<comment type="caution">
    <text evidence="8">The sequence shown here is derived from an EMBL/GenBank/DDBJ whole genome shotgun (WGS) entry which is preliminary data.</text>
</comment>
<keyword evidence="3" id="KW-0509">mRNA transport</keyword>
<evidence type="ECO:0000256" key="4">
    <source>
        <dbReference type="ARBA" id="ARBA00023242"/>
    </source>
</evidence>
<feature type="compositionally biased region" description="Low complexity" evidence="5">
    <location>
        <begin position="85"/>
        <end position="122"/>
    </location>
</feature>
<evidence type="ECO:0000313" key="8">
    <source>
        <dbReference type="EMBL" id="TIC63049.1"/>
    </source>
</evidence>
<keyword evidence="2" id="KW-0813">Transport</keyword>
<dbReference type="GO" id="GO:0006607">
    <property type="term" value="P:NLS-bearing protein import into nucleus"/>
    <property type="evidence" value="ECO:0007669"/>
    <property type="project" value="TreeGrafter"/>
</dbReference>
<feature type="compositionally biased region" description="Low complexity" evidence="5">
    <location>
        <begin position="15"/>
        <end position="24"/>
    </location>
</feature>
<evidence type="ECO:0000313" key="7">
    <source>
        <dbReference type="EMBL" id="TIC25577.1"/>
    </source>
</evidence>
<dbReference type="InterPro" id="IPR024864">
    <property type="entry name" value="Nup54/Nup57/Nup44"/>
</dbReference>
<proteinExistence type="predicted"/>
<gene>
    <name evidence="8" type="ORF">E3Q01_03599</name>
    <name evidence="7" type="ORF">E3Q10_03728</name>
</gene>
<keyword evidence="3" id="KW-0906">Nuclear pore complex</keyword>
<feature type="domain" description="Nucleoporin Nup54 alpha-helical" evidence="6">
    <location>
        <begin position="292"/>
        <end position="431"/>
    </location>
</feature>
<protein>
    <recommendedName>
        <fullName evidence="6">Nucleoporin Nup54 alpha-helical domain-containing protein</fullName>
    </recommendedName>
</protein>
<comment type="subcellular location">
    <subcellularLocation>
        <location evidence="1">Nucleus</location>
        <location evidence="1">Nuclear pore complex</location>
    </subcellularLocation>
</comment>
<dbReference type="PANTHER" id="PTHR13000">
    <property type="entry name" value="NUCLEOPORIN P54"/>
    <property type="match status" value="1"/>
</dbReference>
<reference evidence="9 10" key="1">
    <citation type="submission" date="2019-03" db="EMBL/GenBank/DDBJ databases">
        <title>Sequencing 25 genomes of Wallemia mellicola.</title>
        <authorList>
            <person name="Gostincar C."/>
        </authorList>
    </citation>
    <scope>NUCLEOTIDE SEQUENCE [LARGE SCALE GENOMIC DNA]</scope>
    <source>
        <strain evidence="8 10">EXF-757</strain>
        <strain evidence="7 9">EXF-8738</strain>
    </source>
</reference>
<evidence type="ECO:0000256" key="1">
    <source>
        <dbReference type="ARBA" id="ARBA00004567"/>
    </source>
</evidence>
<dbReference type="InterPro" id="IPR025712">
    <property type="entry name" value="Nup54_alpha-helical_dom"/>
</dbReference>
<dbReference type="Proteomes" id="UP000310708">
    <property type="component" value="Unassembled WGS sequence"/>
</dbReference>
<dbReference type="AlphaFoldDB" id="A0A4T0LPZ2"/>
<evidence type="ECO:0000256" key="3">
    <source>
        <dbReference type="ARBA" id="ARBA00023132"/>
    </source>
</evidence>
<dbReference type="EMBL" id="SPRO01000056">
    <property type="protein sequence ID" value="TIC25577.1"/>
    <property type="molecule type" value="Genomic_DNA"/>
</dbReference>
<feature type="compositionally biased region" description="Gly residues" evidence="5">
    <location>
        <begin position="1"/>
        <end position="14"/>
    </location>
</feature>
<dbReference type="GO" id="GO:0017056">
    <property type="term" value="F:structural constituent of nuclear pore"/>
    <property type="evidence" value="ECO:0007669"/>
    <property type="project" value="TreeGrafter"/>
</dbReference>
<dbReference type="Pfam" id="PF13634">
    <property type="entry name" value="Nucleoporin_FG"/>
    <property type="match status" value="2"/>
</dbReference>
<feature type="compositionally biased region" description="Low complexity" evidence="5">
    <location>
        <begin position="130"/>
        <end position="141"/>
    </location>
</feature>
<evidence type="ECO:0000313" key="10">
    <source>
        <dbReference type="Proteomes" id="UP000310708"/>
    </source>
</evidence>
<keyword evidence="3" id="KW-0811">Translocation</keyword>
<keyword evidence="4" id="KW-0539">Nucleus</keyword>
<name>A0A4T0LPZ2_9BASI</name>
<evidence type="ECO:0000259" key="6">
    <source>
        <dbReference type="Pfam" id="PF13874"/>
    </source>
</evidence>
<keyword evidence="3" id="KW-0653">Protein transport</keyword>
<dbReference type="Proteomes" id="UP000305647">
    <property type="component" value="Unassembled WGS sequence"/>
</dbReference>
<dbReference type="PANTHER" id="PTHR13000:SF0">
    <property type="entry name" value="NUCLEOPORIN P54"/>
    <property type="match status" value="1"/>
</dbReference>
<evidence type="ECO:0000313" key="9">
    <source>
        <dbReference type="Proteomes" id="UP000305647"/>
    </source>
</evidence>
<feature type="compositionally biased region" description="Low complexity" evidence="5">
    <location>
        <begin position="63"/>
        <end position="75"/>
    </location>
</feature>
<sequence>MSFGGSGFSFGGGANTNTNTSAGGSQPGGLFGQSNQQQPSGGLFGSTTTPAAAPPKPAGGLFGQAPSAQPQQASGGLFGSTSTAQPQQQQQQQQPSGGLFGNTQQQNTQPQGGLFGSTTQSTTGGGLFGGTSNNNSNTQSGGLFGQPAPSTNTGGLFGSTNTNTQQPAQTGGLFGQKPANSLFGSTQQQPQQQQQGGLFGSSTAPSGGLFGQSQQQPQQQSLFGQPQQQQQPQQPQQSTLSQSVGKPPETNKDIGAVIEDIKNSWDVTHPACKFQFFFYNLVPPEQVNQYGRPASVSEAAWTRACQENPDQSRLVPAPAFGFDDVQKRVHAQGRQATAHLVRLSELQEKLRKMMLNTSLSHHPRLQRAAQMHAQISARILRIVKHLHVLLPTVRASSVRADEEKLAVEYENINNTVQKARIAGRVNELWALVGALKSRKEEGAASVTGSWTVVDQDGMNELQDILRNQQTGLSHLTSTLQKVESDLNVVRSGFGLENLSI</sequence>
<dbReference type="GO" id="GO:0006999">
    <property type="term" value="P:nuclear pore organization"/>
    <property type="evidence" value="ECO:0007669"/>
    <property type="project" value="TreeGrafter"/>
</dbReference>
<dbReference type="GO" id="GO:0036228">
    <property type="term" value="P:protein localization to nuclear inner membrane"/>
    <property type="evidence" value="ECO:0007669"/>
    <property type="project" value="TreeGrafter"/>
</dbReference>
<feature type="compositionally biased region" description="Polar residues" evidence="5">
    <location>
        <begin position="148"/>
        <end position="169"/>
    </location>
</feature>
<feature type="region of interest" description="Disordered" evidence="5">
    <location>
        <begin position="1"/>
        <end position="252"/>
    </location>
</feature>
<accession>A0A4T0LPZ2</accession>